<dbReference type="RefSeq" id="WP_143244735.1">
    <property type="nucleotide sequence ID" value="NZ_FUHU01000044.1"/>
</dbReference>
<protein>
    <submittedName>
        <fullName evidence="6">Probable exported protease</fullName>
        <ecNumber evidence="6">3.4.-.-</ecNumber>
    </submittedName>
</protein>
<evidence type="ECO:0000256" key="1">
    <source>
        <dbReference type="ARBA" id="ARBA00010088"/>
    </source>
</evidence>
<gene>
    <name evidence="6" type="ORF">CZ674_11560</name>
</gene>
<evidence type="ECO:0000313" key="6">
    <source>
        <dbReference type="EMBL" id="SJM66906.1"/>
    </source>
</evidence>
<dbReference type="Gene3D" id="3.40.50.1820">
    <property type="entry name" value="alpha/beta hydrolase"/>
    <property type="match status" value="1"/>
</dbReference>
<dbReference type="PROSITE" id="PS51257">
    <property type="entry name" value="PROKAR_LIPOPROTEIN"/>
    <property type="match status" value="1"/>
</dbReference>
<dbReference type="InterPro" id="IPR029058">
    <property type="entry name" value="AB_hydrolase_fold"/>
</dbReference>
<keyword evidence="4" id="KW-0812">Transmembrane</keyword>
<dbReference type="PANTHER" id="PTHR43248:SF29">
    <property type="entry name" value="TRIPEPTIDYL AMINOPEPTIDASE"/>
    <property type="match status" value="1"/>
</dbReference>
<dbReference type="GO" id="GO:0008233">
    <property type="term" value="F:peptidase activity"/>
    <property type="evidence" value="ECO:0007669"/>
    <property type="project" value="UniProtKB-KW"/>
</dbReference>
<sequence>MHSRTFARRAFSAVAMVSAAAVALTGCVFVPALLNPPTGPVDPTDPTSTEGFDPTQGVDEALVPFYEQEVEWSSCEGGTQCAVIEAPMDWFNPDPDKTVEVHFNVQEATGEAQGHLLYNPGGPGASGFDYVAQFADYLVPPEIRESYNLVGFDPRGVARSTPITCYDDPETLYNWMFSTHDGDEAPKYDDTDWLSDEALDQSREGAKEFAEACEEHTGEAIGYFGTEQAASDMDLIRALLGEEQLDYYGVSYGTLLGATYAGLFPENVGRFVLDAAVSPESTDADGTLFQAKGFELALGNFLEDCIAGSDCPIDASSRQGALDEMTELFDELDKKPLKGSNDRLLGGSNFFTSIAANLYAEFQWPVLREIIGDVMDGDATSAFTAVDEYYGVNPDGTFVDNSFEALVGINCLDYAPESDYDVIRDNAEIVQEEAPTVGRYFSGLSSCLDWPNAGSRDQSKIEAPGANPIIVIGGINDPATPYEQSVSLADQLESGVLITVSAEGHGQYGQGNACVDGPVSNYLLTGDAPTADIDNC</sequence>
<keyword evidence="2" id="KW-0732">Signal</keyword>
<dbReference type="SUPFAM" id="SSF53474">
    <property type="entry name" value="alpha/beta-Hydrolases"/>
    <property type="match status" value="1"/>
</dbReference>
<keyword evidence="6" id="KW-0645">Protease</keyword>
<evidence type="ECO:0000256" key="4">
    <source>
        <dbReference type="SAM" id="Phobius"/>
    </source>
</evidence>
<proteinExistence type="inferred from homology"/>
<reference evidence="6 7" key="1">
    <citation type="submission" date="2017-02" db="EMBL/GenBank/DDBJ databases">
        <authorList>
            <person name="Peterson S.W."/>
        </authorList>
    </citation>
    <scope>NUCLEOTIDE SEQUENCE [LARGE SCALE GENOMIC DNA]</scope>
    <source>
        <strain evidence="6 7">LMG 22410</strain>
    </source>
</reference>
<feature type="transmembrane region" description="Helical" evidence="4">
    <location>
        <begin position="12"/>
        <end position="34"/>
    </location>
</feature>
<evidence type="ECO:0000259" key="5">
    <source>
        <dbReference type="Pfam" id="PF08386"/>
    </source>
</evidence>
<name>A0A1R4GFF4_9MICO</name>
<evidence type="ECO:0000313" key="7">
    <source>
        <dbReference type="Proteomes" id="UP000195787"/>
    </source>
</evidence>
<dbReference type="InterPro" id="IPR013595">
    <property type="entry name" value="Pept_S33_TAP-like_C"/>
</dbReference>
<dbReference type="AlphaFoldDB" id="A0A1R4GFF4"/>
<dbReference type="EMBL" id="FUHU01000044">
    <property type="protein sequence ID" value="SJM66906.1"/>
    <property type="molecule type" value="Genomic_DNA"/>
</dbReference>
<keyword evidence="4" id="KW-1133">Transmembrane helix</keyword>
<accession>A0A1R4GFF4</accession>
<dbReference type="Proteomes" id="UP000195787">
    <property type="component" value="Unassembled WGS sequence"/>
</dbReference>
<dbReference type="InterPro" id="IPR051601">
    <property type="entry name" value="Serine_prot/Carboxylest_S33"/>
</dbReference>
<keyword evidence="4" id="KW-0472">Membrane</keyword>
<dbReference type="GeneID" id="303173844"/>
<dbReference type="Pfam" id="PF08386">
    <property type="entry name" value="Abhydrolase_4"/>
    <property type="match status" value="1"/>
</dbReference>
<keyword evidence="3 6" id="KW-0378">Hydrolase</keyword>
<feature type="domain" description="Peptidase S33 tripeptidyl aminopeptidase-like C-terminal" evidence="5">
    <location>
        <begin position="438"/>
        <end position="532"/>
    </location>
</feature>
<evidence type="ECO:0000256" key="3">
    <source>
        <dbReference type="ARBA" id="ARBA00022801"/>
    </source>
</evidence>
<keyword evidence="7" id="KW-1185">Reference proteome</keyword>
<evidence type="ECO:0000256" key="2">
    <source>
        <dbReference type="ARBA" id="ARBA00022729"/>
    </source>
</evidence>
<dbReference type="EC" id="3.4.-.-" evidence="6"/>
<dbReference type="OrthoDB" id="3252468at2"/>
<dbReference type="PANTHER" id="PTHR43248">
    <property type="entry name" value="2-SUCCINYL-6-HYDROXY-2,4-CYCLOHEXADIENE-1-CARBOXYLATE SYNTHASE"/>
    <property type="match status" value="1"/>
</dbReference>
<organism evidence="6 7">
    <name type="scientific">Agrococcus casei LMG 22410</name>
    <dbReference type="NCBI Taxonomy" id="1255656"/>
    <lineage>
        <taxon>Bacteria</taxon>
        <taxon>Bacillati</taxon>
        <taxon>Actinomycetota</taxon>
        <taxon>Actinomycetes</taxon>
        <taxon>Micrococcales</taxon>
        <taxon>Microbacteriaceae</taxon>
        <taxon>Agrococcus</taxon>
    </lineage>
</organism>
<comment type="similarity">
    <text evidence="1">Belongs to the peptidase S33 family.</text>
</comment>
<dbReference type="GO" id="GO:0006508">
    <property type="term" value="P:proteolysis"/>
    <property type="evidence" value="ECO:0007669"/>
    <property type="project" value="UniProtKB-KW"/>
</dbReference>